<evidence type="ECO:0000256" key="1">
    <source>
        <dbReference type="ARBA" id="ARBA00004828"/>
    </source>
</evidence>
<keyword evidence="5 9" id="KW-0547">Nucleotide-binding</keyword>
<keyword evidence="6 9" id="KW-0418">Kinase</keyword>
<dbReference type="InterPro" id="IPR041727">
    <property type="entry name" value="NAGK-C"/>
</dbReference>
<dbReference type="Proteomes" id="UP000435649">
    <property type="component" value="Unassembled WGS sequence"/>
</dbReference>
<dbReference type="InterPro" id="IPR036393">
    <property type="entry name" value="AceGlu_kinase-like_sf"/>
</dbReference>
<evidence type="ECO:0000259" key="10">
    <source>
        <dbReference type="Pfam" id="PF00696"/>
    </source>
</evidence>
<comment type="subcellular location">
    <subcellularLocation>
        <location evidence="9">Cytoplasm</location>
    </subcellularLocation>
</comment>
<feature type="site" description="Transition state stabilizer" evidence="9">
    <location>
        <position position="29"/>
    </location>
</feature>
<dbReference type="UniPathway" id="UPA00068">
    <property type="reaction ID" value="UER00107"/>
</dbReference>
<evidence type="ECO:0000256" key="3">
    <source>
        <dbReference type="ARBA" id="ARBA00022605"/>
    </source>
</evidence>
<dbReference type="PIRSF" id="PIRSF000728">
    <property type="entry name" value="NAGK"/>
    <property type="match status" value="1"/>
</dbReference>
<dbReference type="InterPro" id="IPR004662">
    <property type="entry name" value="AcgluKinase_fam"/>
</dbReference>
<dbReference type="PRINTS" id="PR00474">
    <property type="entry name" value="GLU5KINASE"/>
</dbReference>
<keyword evidence="7 9" id="KW-0067">ATP-binding</keyword>
<evidence type="ECO:0000256" key="8">
    <source>
        <dbReference type="ARBA" id="ARBA00048141"/>
    </source>
</evidence>
<dbReference type="NCBIfam" id="TIGR00761">
    <property type="entry name" value="argB"/>
    <property type="match status" value="1"/>
</dbReference>
<evidence type="ECO:0000256" key="6">
    <source>
        <dbReference type="ARBA" id="ARBA00022777"/>
    </source>
</evidence>
<proteinExistence type="inferred from homology"/>
<gene>
    <name evidence="9 11" type="primary">argB</name>
    <name evidence="11" type="ORF">FYJ85_09140</name>
</gene>
<dbReference type="GO" id="GO:0005524">
    <property type="term" value="F:ATP binding"/>
    <property type="evidence" value="ECO:0007669"/>
    <property type="project" value="UniProtKB-UniRule"/>
</dbReference>
<dbReference type="HAMAP" id="MF_00082">
    <property type="entry name" value="ArgB"/>
    <property type="match status" value="1"/>
</dbReference>
<dbReference type="FunFam" id="3.40.1160.10:FF:000004">
    <property type="entry name" value="Acetylglutamate kinase"/>
    <property type="match status" value="1"/>
</dbReference>
<name>A0A844G0T4_9BACT</name>
<keyword evidence="2 9" id="KW-0055">Arginine biosynthesis</keyword>
<feature type="domain" description="Aspartate/glutamate/uridylate kinase" evidence="10">
    <location>
        <begin position="25"/>
        <end position="266"/>
    </location>
</feature>
<comment type="catalytic activity">
    <reaction evidence="8 9">
        <text>N-acetyl-L-glutamate + ATP = N-acetyl-L-glutamyl 5-phosphate + ADP</text>
        <dbReference type="Rhea" id="RHEA:14629"/>
        <dbReference type="ChEBI" id="CHEBI:30616"/>
        <dbReference type="ChEBI" id="CHEBI:44337"/>
        <dbReference type="ChEBI" id="CHEBI:57936"/>
        <dbReference type="ChEBI" id="CHEBI:456216"/>
        <dbReference type="EC" id="2.7.2.8"/>
    </reaction>
</comment>
<feature type="binding site" evidence="9">
    <location>
        <position position="86"/>
    </location>
    <ligand>
        <name>substrate</name>
    </ligand>
</feature>
<dbReference type="Gene3D" id="3.40.1160.10">
    <property type="entry name" value="Acetylglutamate kinase-like"/>
    <property type="match status" value="1"/>
</dbReference>
<evidence type="ECO:0000256" key="2">
    <source>
        <dbReference type="ARBA" id="ARBA00022571"/>
    </source>
</evidence>
<evidence type="ECO:0000256" key="4">
    <source>
        <dbReference type="ARBA" id="ARBA00022679"/>
    </source>
</evidence>
<dbReference type="EMBL" id="VUNS01000008">
    <property type="protein sequence ID" value="MST97207.1"/>
    <property type="molecule type" value="Genomic_DNA"/>
</dbReference>
<evidence type="ECO:0000313" key="12">
    <source>
        <dbReference type="Proteomes" id="UP000435649"/>
    </source>
</evidence>
<dbReference type="GO" id="GO:0042450">
    <property type="term" value="P:L-arginine biosynthetic process via ornithine"/>
    <property type="evidence" value="ECO:0007669"/>
    <property type="project" value="UniProtKB-UniRule"/>
</dbReference>
<accession>A0A844G0T4</accession>
<evidence type="ECO:0000256" key="9">
    <source>
        <dbReference type="HAMAP-Rule" id="MF_00082"/>
    </source>
</evidence>
<dbReference type="RefSeq" id="WP_106054201.1">
    <property type="nucleotide sequence ID" value="NZ_CALXOB010000051.1"/>
</dbReference>
<comment type="function">
    <text evidence="9">Catalyzes the ATP-dependent phosphorylation of N-acetyl-L-glutamate.</text>
</comment>
<evidence type="ECO:0000256" key="5">
    <source>
        <dbReference type="ARBA" id="ARBA00022741"/>
    </source>
</evidence>
<dbReference type="GO" id="GO:0005737">
    <property type="term" value="C:cytoplasm"/>
    <property type="evidence" value="ECO:0007669"/>
    <property type="project" value="UniProtKB-SubCell"/>
</dbReference>
<organism evidence="11 12">
    <name type="scientific">Victivallis lenta</name>
    <dbReference type="NCBI Taxonomy" id="2606640"/>
    <lineage>
        <taxon>Bacteria</taxon>
        <taxon>Pseudomonadati</taxon>
        <taxon>Lentisphaerota</taxon>
        <taxon>Lentisphaeria</taxon>
        <taxon>Victivallales</taxon>
        <taxon>Victivallaceae</taxon>
        <taxon>Victivallis</taxon>
    </lineage>
</organism>
<comment type="caution">
    <text evidence="11">The sequence shown here is derived from an EMBL/GenBank/DDBJ whole genome shotgun (WGS) entry which is preliminary data.</text>
</comment>
<dbReference type="InterPro" id="IPR037528">
    <property type="entry name" value="ArgB"/>
</dbReference>
<evidence type="ECO:0000256" key="7">
    <source>
        <dbReference type="ARBA" id="ARBA00022840"/>
    </source>
</evidence>
<comment type="similarity">
    <text evidence="9">Belongs to the acetylglutamate kinase family. ArgB subfamily.</text>
</comment>
<feature type="binding site" evidence="9">
    <location>
        <begin position="64"/>
        <end position="65"/>
    </location>
    <ligand>
        <name>substrate</name>
    </ligand>
</feature>
<keyword evidence="3 9" id="KW-0028">Amino-acid biosynthesis</keyword>
<comment type="pathway">
    <text evidence="1 9">Amino-acid biosynthesis; L-arginine biosynthesis; N(2)-acetyl-L-ornithine from L-glutamate: step 2/4.</text>
</comment>
<dbReference type="EC" id="2.7.2.8" evidence="9"/>
<keyword evidence="12" id="KW-1185">Reference proteome</keyword>
<dbReference type="Pfam" id="PF00696">
    <property type="entry name" value="AA_kinase"/>
    <property type="match status" value="1"/>
</dbReference>
<sequence>MKELIGKADVLIEALPYIQKFRNSIMVVKFGGSAMEDPGLVESTMRDVVLLEAIGIRPIVVHGGGKAISAELRKQDIPVRFVNGLRYTCEKTIKIVDDVLHNQVNAALVRLGNENGGKMIGLSGKGILHAVRTKSVDPVTCERQDVGFVGEISAVNVAPIMEALEAGLTPVVTPLGVGIDGQVYNINADIAACKIAEAIHARKLVFLSDVPGVLADCENPDSVIPTIRTDEIDGLVLRKVLSGGMLPKIKSCVEALNSGINKVHLIDGRINHTLLLEIFTDHGVGTQIVRPDSVM</sequence>
<dbReference type="AlphaFoldDB" id="A0A844G0T4"/>
<feature type="binding site" evidence="9">
    <location>
        <position position="185"/>
    </location>
    <ligand>
        <name>substrate</name>
    </ligand>
</feature>
<keyword evidence="9" id="KW-0963">Cytoplasm</keyword>
<dbReference type="CDD" id="cd04250">
    <property type="entry name" value="AAK_NAGK-C"/>
    <property type="match status" value="1"/>
</dbReference>
<dbReference type="PANTHER" id="PTHR23342">
    <property type="entry name" value="N-ACETYLGLUTAMATE SYNTHASE"/>
    <property type="match status" value="1"/>
</dbReference>
<dbReference type="InterPro" id="IPR001048">
    <property type="entry name" value="Asp/Glu/Uridylate_kinase"/>
</dbReference>
<dbReference type="InterPro" id="IPR001057">
    <property type="entry name" value="Glu/AcGlu_kinase"/>
</dbReference>
<dbReference type="SUPFAM" id="SSF53633">
    <property type="entry name" value="Carbamate kinase-like"/>
    <property type="match status" value="1"/>
</dbReference>
<keyword evidence="4 9" id="KW-0808">Transferase</keyword>
<protein>
    <recommendedName>
        <fullName evidence="9">Acetylglutamate kinase</fullName>
        <ecNumber evidence="9">2.7.2.8</ecNumber>
    </recommendedName>
    <alternativeName>
        <fullName evidence="9">N-acetyl-L-glutamate 5-phosphotransferase</fullName>
    </alternativeName>
    <alternativeName>
        <fullName evidence="9">NAG kinase</fullName>
        <shortName evidence="9">NAGK</shortName>
    </alternativeName>
</protein>
<dbReference type="PANTHER" id="PTHR23342:SF0">
    <property type="entry name" value="N-ACETYLGLUTAMATE SYNTHASE, MITOCHONDRIAL"/>
    <property type="match status" value="1"/>
</dbReference>
<dbReference type="GO" id="GO:0003991">
    <property type="term" value="F:acetylglutamate kinase activity"/>
    <property type="evidence" value="ECO:0007669"/>
    <property type="project" value="UniProtKB-UniRule"/>
</dbReference>
<evidence type="ECO:0000313" key="11">
    <source>
        <dbReference type="EMBL" id="MST97207.1"/>
    </source>
</evidence>
<reference evidence="11 12" key="1">
    <citation type="submission" date="2019-08" db="EMBL/GenBank/DDBJ databases">
        <title>In-depth cultivation of the pig gut microbiome towards novel bacterial diversity and tailored functional studies.</title>
        <authorList>
            <person name="Wylensek D."/>
            <person name="Hitch T.C.A."/>
            <person name="Clavel T."/>
        </authorList>
    </citation>
    <scope>NUCLEOTIDE SEQUENCE [LARGE SCALE GENOMIC DNA]</scope>
    <source>
        <strain evidence="11 12">BBE-744-WT-12</strain>
    </source>
</reference>
<feature type="site" description="Transition state stabilizer" evidence="9">
    <location>
        <position position="248"/>
    </location>
</feature>